<proteinExistence type="predicted"/>
<keyword evidence="1" id="KW-0732">Signal</keyword>
<dbReference type="Gene3D" id="3.40.190.10">
    <property type="entry name" value="Periplasmic binding protein-like II"/>
    <property type="match status" value="2"/>
</dbReference>
<evidence type="ECO:0000313" key="3">
    <source>
        <dbReference type="Proteomes" id="UP001056255"/>
    </source>
</evidence>
<dbReference type="NCBIfam" id="TIGR02122">
    <property type="entry name" value="TRAP_TAXI"/>
    <property type="match status" value="1"/>
</dbReference>
<dbReference type="InterPro" id="IPR011852">
    <property type="entry name" value="TRAP_TAXI"/>
</dbReference>
<sequence length="336" mass="35555">MKATSLKSAAAAALILGSTFAAVSANAADLVVNAVSPTSDDYALSVTWSNILAKSGSDSSMTVVDNGTVKGLRKLAKGQVDVAVIGAPHYQDAVNRSGKFKADPESLVSNYKNVRALFAIKTSAGQYVARDDAGVKQFGDFAGKSLAIGRPGGNAGRVTAAMLSAHGLDIKGGDVDGQHLKYGPALEQMANGSMDGTFVWGGLPHAAVDNASRTMDLRFVSPDPSKMDTFRKAITNGKYYVLKKVPAKTIAKAYDGRVKADSDIYFWTFPMMYVVNKDLSNDVAYEITKALWENISEVNEVSLALSLISIDGATEALSADLHPGAARYFKEKGLIN</sequence>
<dbReference type="PANTHER" id="PTHR42941">
    <property type="entry name" value="SLL1037 PROTEIN"/>
    <property type="match status" value="1"/>
</dbReference>
<keyword evidence="3" id="KW-1185">Reference proteome</keyword>
<accession>A0ABY4WWG3</accession>
<protein>
    <submittedName>
        <fullName evidence="2">TAXI family TRAP transporter solute-binding subunit</fullName>
    </submittedName>
</protein>
<gene>
    <name evidence="2" type="ORF">K6Q96_05740</name>
</gene>
<feature type="signal peptide" evidence="1">
    <location>
        <begin position="1"/>
        <end position="27"/>
    </location>
</feature>
<dbReference type="EMBL" id="CP082275">
    <property type="protein sequence ID" value="USH03499.1"/>
    <property type="molecule type" value="Genomic_DNA"/>
</dbReference>
<dbReference type="RefSeq" id="WP_251878538.1">
    <property type="nucleotide sequence ID" value="NZ_CP082275.1"/>
</dbReference>
<dbReference type="SUPFAM" id="SSF53850">
    <property type="entry name" value="Periplasmic binding protein-like II"/>
    <property type="match status" value="1"/>
</dbReference>
<dbReference type="Proteomes" id="UP001056255">
    <property type="component" value="Chromosome I"/>
</dbReference>
<feature type="chain" id="PRO_5047272620" evidence="1">
    <location>
        <begin position="28"/>
        <end position="336"/>
    </location>
</feature>
<name>A0ABY4WWG3_9GAMM</name>
<reference evidence="2" key="1">
    <citation type="submission" date="2021-08" db="EMBL/GenBank/DDBJ databases">
        <authorList>
            <person name="Sakaguchi M."/>
            <person name="Kikuchi T."/>
            <person name="Urbanczyk H."/>
        </authorList>
    </citation>
    <scope>NUCLEOTIDE SEQUENCE</scope>
    <source>
        <strain evidence="2">020920N</strain>
    </source>
</reference>
<organism evidence="2 3">
    <name type="scientific">Grimontia kaedaensis</name>
    <dbReference type="NCBI Taxonomy" id="2872157"/>
    <lineage>
        <taxon>Bacteria</taxon>
        <taxon>Pseudomonadati</taxon>
        <taxon>Pseudomonadota</taxon>
        <taxon>Gammaproteobacteria</taxon>
        <taxon>Vibrionales</taxon>
        <taxon>Vibrionaceae</taxon>
        <taxon>Grimontia</taxon>
    </lineage>
</organism>
<evidence type="ECO:0000313" key="2">
    <source>
        <dbReference type="EMBL" id="USH03499.1"/>
    </source>
</evidence>
<dbReference type="Pfam" id="PF16868">
    <property type="entry name" value="NMT1_3"/>
    <property type="match status" value="1"/>
</dbReference>
<evidence type="ECO:0000256" key="1">
    <source>
        <dbReference type="SAM" id="SignalP"/>
    </source>
</evidence>
<dbReference type="PANTHER" id="PTHR42941:SF1">
    <property type="entry name" value="SLL1037 PROTEIN"/>
    <property type="match status" value="1"/>
</dbReference>